<organism evidence="1 2">
    <name type="scientific">Candidatus Jorgensenbacteria bacterium GW2011_GWC1_48_8</name>
    <dbReference type="NCBI Taxonomy" id="1618666"/>
    <lineage>
        <taxon>Bacteria</taxon>
        <taxon>Candidatus Joergenseniibacteriota</taxon>
    </lineage>
</organism>
<sequence>MVVARKPNDGLGKLIRLLIDFDAFVVSEWPTTMEELLTILVDNDLLDDSNQGKVLSCETAEEQLAALVEMLIVDGILEPSYRKDLGLPEPEPSPLPSLG</sequence>
<accession>A0A0G1XWF2</accession>
<protein>
    <submittedName>
        <fullName evidence="1">Uncharacterized protein</fullName>
    </submittedName>
</protein>
<gene>
    <name evidence="1" type="ORF">UY32_C0019G0002</name>
</gene>
<evidence type="ECO:0000313" key="2">
    <source>
        <dbReference type="Proteomes" id="UP000034600"/>
    </source>
</evidence>
<dbReference type="Proteomes" id="UP000034600">
    <property type="component" value="Unassembled WGS sequence"/>
</dbReference>
<dbReference type="AlphaFoldDB" id="A0A0G1XWF2"/>
<proteinExistence type="predicted"/>
<comment type="caution">
    <text evidence="1">The sequence shown here is derived from an EMBL/GenBank/DDBJ whole genome shotgun (WGS) entry which is preliminary data.</text>
</comment>
<name>A0A0G1XWF2_9BACT</name>
<dbReference type="EMBL" id="LCPO01000019">
    <property type="protein sequence ID" value="KKU98610.1"/>
    <property type="molecule type" value="Genomic_DNA"/>
</dbReference>
<reference evidence="1 2" key="1">
    <citation type="journal article" date="2015" name="Nature">
        <title>rRNA introns, odd ribosomes, and small enigmatic genomes across a large radiation of phyla.</title>
        <authorList>
            <person name="Brown C.T."/>
            <person name="Hug L.A."/>
            <person name="Thomas B.C."/>
            <person name="Sharon I."/>
            <person name="Castelle C.J."/>
            <person name="Singh A."/>
            <person name="Wilkins M.J."/>
            <person name="Williams K.H."/>
            <person name="Banfield J.F."/>
        </authorList>
    </citation>
    <scope>NUCLEOTIDE SEQUENCE [LARGE SCALE GENOMIC DNA]</scope>
</reference>
<evidence type="ECO:0000313" key="1">
    <source>
        <dbReference type="EMBL" id="KKU98610.1"/>
    </source>
</evidence>